<dbReference type="EMBL" id="CP002364">
    <property type="protein sequence ID" value="ADW17596.1"/>
    <property type="molecule type" value="Genomic_DNA"/>
</dbReference>
<dbReference type="InterPro" id="IPR045351">
    <property type="entry name" value="DUF6531"/>
</dbReference>
<feature type="chain" id="PRO_5030700348" evidence="3">
    <location>
        <begin position="27"/>
        <end position="2259"/>
    </location>
</feature>
<proteinExistence type="predicted"/>
<feature type="domain" description="DUF6531" evidence="6">
    <location>
        <begin position="35"/>
        <end position="109"/>
    </location>
</feature>
<dbReference type="Gene3D" id="2.180.10.10">
    <property type="entry name" value="RHS repeat-associated core"/>
    <property type="match status" value="4"/>
</dbReference>
<keyword evidence="9" id="KW-1185">Reference proteome</keyword>
<reference evidence="8 9" key="1">
    <citation type="journal article" date="2011" name="Stand. Genomic Sci.">
        <title>Complete genome sequence of Desulfobulbus propionicus type strain (1pr3).</title>
        <authorList>
            <person name="Pagani I."/>
            <person name="Lapidus A."/>
            <person name="Nolan M."/>
            <person name="Lucas S."/>
            <person name="Hammon N."/>
            <person name="Deshpande S."/>
            <person name="Cheng J.F."/>
            <person name="Chertkov O."/>
            <person name="Davenport K."/>
            <person name="Tapia R."/>
            <person name="Han C."/>
            <person name="Goodwin L."/>
            <person name="Pitluck S."/>
            <person name="Liolios K."/>
            <person name="Mavromatis K."/>
            <person name="Ivanova N."/>
            <person name="Mikhailova N."/>
            <person name="Pati A."/>
            <person name="Chen A."/>
            <person name="Palaniappan K."/>
            <person name="Land M."/>
            <person name="Hauser L."/>
            <person name="Chang Y.J."/>
            <person name="Jeffries C.D."/>
            <person name="Detter J.C."/>
            <person name="Brambilla E."/>
            <person name="Kannan K.P."/>
            <person name="Djao O.D."/>
            <person name="Rohde M."/>
            <person name="Pukall R."/>
            <person name="Spring S."/>
            <person name="Goker M."/>
            <person name="Sikorski J."/>
            <person name="Woyke T."/>
            <person name="Bristow J."/>
            <person name="Eisen J.A."/>
            <person name="Markowitz V."/>
            <person name="Hugenholtz P."/>
            <person name="Kyrpides N.C."/>
            <person name="Klenk H.P."/>
        </authorList>
    </citation>
    <scope>NUCLEOTIDE SEQUENCE [LARGE SCALE GENOMIC DNA]</scope>
    <source>
        <strain evidence="9">ATCC 33891 / DSM 2032 / 1pr3</strain>
    </source>
</reference>
<dbReference type="NCBIfam" id="TIGR01643">
    <property type="entry name" value="YD_repeat_2x"/>
    <property type="match status" value="9"/>
</dbReference>
<evidence type="ECO:0000259" key="6">
    <source>
        <dbReference type="Pfam" id="PF20148"/>
    </source>
</evidence>
<dbReference type="InterPro" id="IPR056823">
    <property type="entry name" value="TEN-like_YD-shell"/>
</dbReference>
<feature type="region of interest" description="Disordered" evidence="2">
    <location>
        <begin position="370"/>
        <end position="392"/>
    </location>
</feature>
<protein>
    <submittedName>
        <fullName evidence="8">YD repeat protein</fullName>
    </submittedName>
</protein>
<evidence type="ECO:0000256" key="3">
    <source>
        <dbReference type="SAM" id="SignalP"/>
    </source>
</evidence>
<dbReference type="InterPro" id="IPR050708">
    <property type="entry name" value="T6SS_VgrG/RHS"/>
</dbReference>
<feature type="compositionally biased region" description="Polar residues" evidence="2">
    <location>
        <begin position="383"/>
        <end position="392"/>
    </location>
</feature>
<gene>
    <name evidence="8" type="ordered locus">Despr_1440</name>
</gene>
<dbReference type="Gene3D" id="2.60.40.1120">
    <property type="entry name" value="Carboxypeptidase-like, regulatory domain"/>
    <property type="match status" value="1"/>
</dbReference>
<feature type="domain" description="Tlde1" evidence="5">
    <location>
        <begin position="2149"/>
        <end position="2252"/>
    </location>
</feature>
<evidence type="ECO:0000256" key="1">
    <source>
        <dbReference type="ARBA" id="ARBA00022737"/>
    </source>
</evidence>
<feature type="domain" description="Teneurin-like YD-shell" evidence="7">
    <location>
        <begin position="536"/>
        <end position="739"/>
    </location>
</feature>
<dbReference type="NCBIfam" id="TIGR03696">
    <property type="entry name" value="Rhs_assc_core"/>
    <property type="match status" value="1"/>
</dbReference>
<feature type="domain" description="RHS protein conserved region" evidence="4">
    <location>
        <begin position="2009"/>
        <end position="2044"/>
    </location>
</feature>
<dbReference type="Pfam" id="PF10908">
    <property type="entry name" value="Tlde1_dom"/>
    <property type="match status" value="1"/>
</dbReference>
<dbReference type="PANTHER" id="PTHR32305">
    <property type="match status" value="1"/>
</dbReference>
<dbReference type="PANTHER" id="PTHR32305:SF15">
    <property type="entry name" value="PROTEIN RHSA-RELATED"/>
    <property type="match status" value="1"/>
</dbReference>
<evidence type="ECO:0000259" key="7">
    <source>
        <dbReference type="Pfam" id="PF25023"/>
    </source>
</evidence>
<dbReference type="InterPro" id="IPR001826">
    <property type="entry name" value="RHS"/>
</dbReference>
<feature type="domain" description="Teneurin-like YD-shell" evidence="7">
    <location>
        <begin position="863"/>
        <end position="999"/>
    </location>
</feature>
<dbReference type="InterPro" id="IPR022385">
    <property type="entry name" value="Rhs_assc_core"/>
</dbReference>
<accession>A0A7U4DNZ2</accession>
<dbReference type="Pfam" id="PF03527">
    <property type="entry name" value="RHS"/>
    <property type="match status" value="1"/>
</dbReference>
<keyword evidence="1" id="KW-0677">Repeat</keyword>
<evidence type="ECO:0000256" key="2">
    <source>
        <dbReference type="SAM" id="MobiDB-lite"/>
    </source>
</evidence>
<dbReference type="InterPro" id="IPR021225">
    <property type="entry name" value="Tlde1_dom"/>
</dbReference>
<name>A0A7U4DNZ2_DESPD</name>
<evidence type="ECO:0000313" key="8">
    <source>
        <dbReference type="EMBL" id="ADW17596.1"/>
    </source>
</evidence>
<dbReference type="KEGG" id="dpr:Despr_1440"/>
<dbReference type="Pfam" id="PF25023">
    <property type="entry name" value="TEN_YD-shell"/>
    <property type="match status" value="2"/>
</dbReference>
<evidence type="ECO:0000259" key="5">
    <source>
        <dbReference type="Pfam" id="PF10908"/>
    </source>
</evidence>
<dbReference type="InterPro" id="IPR006530">
    <property type="entry name" value="YD"/>
</dbReference>
<evidence type="ECO:0000313" key="9">
    <source>
        <dbReference type="Proteomes" id="UP000006365"/>
    </source>
</evidence>
<dbReference type="InterPro" id="IPR008969">
    <property type="entry name" value="CarboxyPept-like_regulatory"/>
</dbReference>
<dbReference type="Pfam" id="PF20148">
    <property type="entry name" value="DUF6531"/>
    <property type="match status" value="1"/>
</dbReference>
<sequence>MKRFFRPIQCLLLCLGILLAAIPSLAGSNPFISNHGINFSTGNKFIRERDVSLAGPVEPLNFSRYYNSQSKEDTSFGYGWSFSELESLQIETGLELIVYIRTDGHLLHFTANGTTDQWANEVGPRALITKTEEGYLLRLPDGRARQFNFAGQLLFRKDANGNQINYTHEGKNLKSITDNFGRTLSLGYNEAGKVATLTAPIGVFTYAYDSNGNLVSVTRPDGKQRTYLYENATNPHCLTGIVDETGIRVLTATYDTMGRVVTSAFANNREKVTIAYQAGFKRVITDSLGAVTTYQLESWNGVAQVKSFTGPGCSSCGSDSASQYTYDLRQQVLSQTDARGVTSTYAYDEQGNRIRETRAIGTAQEYTTTTTYTPNFDKPATITEPSTGNPGQYKVTSFSYDAAGNPLTRTETGYNASGAISRTTTTVYDSLGRIVSIDGPRTDVNDIITLSYYDNTPGQRLNRGFLRSVTNAAGHQVVFSDYNNQGLPGQITDANGQTTLLAYNAQGRLIERQSSGRVTQYRYNDAGALTSVILPGNRTLSYSYNAAGQVAQVTDQIGNTISYDYDSEGRVLRREVRDPEGNLTTALSAEYDQAGRILKLTHPDGSNEQRSYDQTGNLTELTNGLGQTSAYSYDVLNHMSAADEPAGNVSFRYDLHGNLSAVTDAKGRTTRYTYDDFGNRVAEVSPDTGTVTMRYDAAGNLIEKTDANTITVSYVYDALNRLTGIFYPDNALNVAYTYDAGSNGKGRLTAVRDNSSSYGFKYNAFGELSAETAAITDHTFTTNYSYNDNGELVAVTYPSGRIVTSERDAAGNVTAIRSVYQGQTSIVAESIARLPFGPPTAMTLGNGLSVASTYDQLYRLTSIQAGGLMHRSYSYNAISQVTAIADQLASAKSQTFAYDEASRLLSAQGVYGAINYTYDEAGNRLTSVQDGATSTYTYAQSSNRLQRIQGAESIDYSYDAAGNPLSKGNQAYTWNQENRLARVTLNNAVAGQYSYDFRGLRKTAVTTAGTTLFLHDPSGNLLAEADIQGTILREYVYLDGQRLSAFDYTALPAFAVTVTTSSGVVVEGVQAYAFDEQNQYTNLHVATDAEGKATFNRDDFGEGAYRFRVDYLGHQLWTEPVTVKTSQGVSLVISETPVAVQVPTSDATQAGATVYVFSESGEYLGISGTIDETGKVSFTLPVGGKYTFRTELFGQLYSSALTTAAAGASVTVDSGGGVLTVQLADDASAILSGIKTTLHSSGGAYLGLTRTSDTTGKVSYTMPSGSYLLKAEFLGYPFWSTTLSVTSDTAATLTIPRRDLTARVTLQYEGAATPLSSVPCTLFTPEGVELGQQRSTNTQGEAIFSVPQKPYRIKATYLAQEYWSADVTWENAPIVIAGGKAVVNTTNNGMPLAGATLRVYTATGTDTGITALTDSEGKTTFTLPGGSYRFQATHEGQLFWSGNLTVTPDQTIHTTISTGGGSYVLNVTNGTAGIAGVKTMLFSASGSYLSQSVTTSSTGEAAYNLADGSYRVTANYLGYEYSTDPFTVPLIASQTLAIPHLAHTVSVVRSYQNDRVPLANIEATLCSVDGSPLALTVATGTDGTLQWSLPAQAYAVQARYLGRTYLSSTFTNDDPTVLIPEGLARVTLLQGGTALANTQVLAISESDPDHPKSLITNDSGVAEFRLPAGSYTFKATLGETVYQGIGTVVADQITNVTLNLGTSTLSITVRTNETTVLPGVVCSLYTAEGEPLNRSATTDGSGVASFAVEAGTYRVKAWHLGYDFTSEVIETPVVLSASLTIPHRDLAVHVLKDQGDGVEPVSGLRCYLYSLGEGEGLNATELHADSDDQGMVHFVVPEERAYYAVATLLGREFISVESEGQATLTIELGTMTVTVRDDSAVTETNPDGLVQGAVVTLYTNEGTALGQELSTGADGQVCFTLPEGSYRLRVGYNDQQFWSGVINTYPLGDTPVEMINGSGGILSRLHDPHPSLWHGTPPQYRPLLALASGSLAGMLTTTSTPVAATPQVVYYLNDHLGTAQLLVDAAGTVIWQGDTQPFGQVTEVINQIDHRFRFPGQMVDPESGLYYNWNRFYDTSTGRYLSPDPIGLDGGMNFYAYVGGDPVNWVDPWGLAKCTYSISKHTLICVSNTTDDINFIGPHEQRQVGPEGVFSGQGECQDVPSDECTDDKYNGPIVPGNYNINEDNRPGHNDWFRLEPSPKIPGWKVLSGLERGGFAFHLGSRSAGCINANKNNQETVQQFRNLQNLIKRESGSNTLKVGP</sequence>
<dbReference type="SUPFAM" id="SSF49464">
    <property type="entry name" value="Carboxypeptidase regulatory domain-like"/>
    <property type="match status" value="1"/>
</dbReference>
<feature type="signal peptide" evidence="3">
    <location>
        <begin position="1"/>
        <end position="26"/>
    </location>
</feature>
<dbReference type="InterPro" id="IPR031325">
    <property type="entry name" value="RHS_repeat"/>
</dbReference>
<keyword evidence="3" id="KW-0732">Signal</keyword>
<dbReference type="RefSeq" id="WP_015724137.1">
    <property type="nucleotide sequence ID" value="NC_014972.1"/>
</dbReference>
<dbReference type="Proteomes" id="UP000006365">
    <property type="component" value="Chromosome"/>
</dbReference>
<organism evidence="8 9">
    <name type="scientific">Desulfobulbus propionicus (strain ATCC 33891 / DSM 2032 / VKM B-1956 / 1pr3)</name>
    <dbReference type="NCBI Taxonomy" id="577650"/>
    <lineage>
        <taxon>Bacteria</taxon>
        <taxon>Pseudomonadati</taxon>
        <taxon>Thermodesulfobacteriota</taxon>
        <taxon>Desulfobulbia</taxon>
        <taxon>Desulfobulbales</taxon>
        <taxon>Desulfobulbaceae</taxon>
        <taxon>Desulfobulbus</taxon>
    </lineage>
</organism>
<dbReference type="Pfam" id="PF05593">
    <property type="entry name" value="RHS_repeat"/>
    <property type="match status" value="3"/>
</dbReference>
<evidence type="ECO:0000259" key="4">
    <source>
        <dbReference type="Pfam" id="PF03527"/>
    </source>
</evidence>